<keyword evidence="4" id="KW-1185">Reference proteome</keyword>
<sequence length="98" mass="11191">MISPEGRTIFTLRGPLWYDNIDFDLKIVRIQATNNIKKATDKNFDTIKNNNQVSVLLKKSLEGPQDVELELSMTVYTNGMPRGKSVAKLFLFVSQHTF</sequence>
<accession>A0A9P9YGA9</accession>
<dbReference type="Proteomes" id="UP001059596">
    <property type="component" value="Unassembled WGS sequence"/>
</dbReference>
<evidence type="ECO:0000313" key="3">
    <source>
        <dbReference type="EMBL" id="KAI8036438.1"/>
    </source>
</evidence>
<name>A0A9P9YGA9_9MUSC</name>
<keyword evidence="1" id="KW-0677">Repeat</keyword>
<gene>
    <name evidence="3" type="ORF">M5D96_010744</name>
</gene>
<dbReference type="Pfam" id="PF22914">
    <property type="entry name" value="Fibulin_C"/>
    <property type="match status" value="1"/>
</dbReference>
<evidence type="ECO:0000256" key="1">
    <source>
        <dbReference type="ARBA" id="ARBA00022737"/>
    </source>
</evidence>
<proteinExistence type="predicted"/>
<protein>
    <recommendedName>
        <fullName evidence="2">Fibulin C-terminal Ig-like domain-containing protein</fullName>
    </recommendedName>
</protein>
<evidence type="ECO:0000259" key="2">
    <source>
        <dbReference type="Pfam" id="PF22914"/>
    </source>
</evidence>
<comment type="caution">
    <text evidence="3">The sequence shown here is derived from an EMBL/GenBank/DDBJ whole genome shotgun (WGS) entry which is preliminary data.</text>
</comment>
<dbReference type="InterPro" id="IPR055088">
    <property type="entry name" value="Fibulin_C"/>
</dbReference>
<organism evidence="3 4">
    <name type="scientific">Drosophila gunungcola</name>
    <name type="common">fruit fly</name>
    <dbReference type="NCBI Taxonomy" id="103775"/>
    <lineage>
        <taxon>Eukaryota</taxon>
        <taxon>Metazoa</taxon>
        <taxon>Ecdysozoa</taxon>
        <taxon>Arthropoda</taxon>
        <taxon>Hexapoda</taxon>
        <taxon>Insecta</taxon>
        <taxon>Pterygota</taxon>
        <taxon>Neoptera</taxon>
        <taxon>Endopterygota</taxon>
        <taxon>Diptera</taxon>
        <taxon>Brachycera</taxon>
        <taxon>Muscomorpha</taxon>
        <taxon>Ephydroidea</taxon>
        <taxon>Drosophilidae</taxon>
        <taxon>Drosophila</taxon>
        <taxon>Sophophora</taxon>
    </lineage>
</organism>
<evidence type="ECO:0000313" key="4">
    <source>
        <dbReference type="Proteomes" id="UP001059596"/>
    </source>
</evidence>
<reference evidence="3" key="1">
    <citation type="journal article" date="2023" name="Genome Biol. Evol.">
        <title>Long-read-based Genome Assembly of Drosophila gunungcola Reveals Fewer Chemosensory Genes in Flower-breeding Species.</title>
        <authorList>
            <person name="Negi A."/>
            <person name="Liao B.Y."/>
            <person name="Yeh S.D."/>
        </authorList>
    </citation>
    <scope>NUCLEOTIDE SEQUENCE</scope>
    <source>
        <strain evidence="3">Sukarami</strain>
    </source>
</reference>
<feature type="domain" description="Fibulin C-terminal Ig-like" evidence="2">
    <location>
        <begin position="7"/>
        <end position="95"/>
    </location>
</feature>
<dbReference type="AlphaFoldDB" id="A0A9P9YGA9"/>
<dbReference type="EMBL" id="JAMKOV010000019">
    <property type="protein sequence ID" value="KAI8036438.1"/>
    <property type="molecule type" value="Genomic_DNA"/>
</dbReference>